<evidence type="ECO:0008006" key="4">
    <source>
        <dbReference type="Google" id="ProtNLM"/>
    </source>
</evidence>
<keyword evidence="3" id="KW-1185">Reference proteome</keyword>
<gene>
    <name evidence="2" type="ORF">B0H15DRAFT_863234</name>
</gene>
<dbReference type="AlphaFoldDB" id="A0AAD6XNF0"/>
<name>A0AAD6XNF0_9AGAR</name>
<feature type="coiled-coil region" evidence="1">
    <location>
        <begin position="17"/>
        <end position="51"/>
    </location>
</feature>
<proteinExistence type="predicted"/>
<protein>
    <recommendedName>
        <fullName evidence="4">F-box domain-containing protein</fullName>
    </recommendedName>
</protein>
<accession>A0AAD6XNF0</accession>
<dbReference type="EMBL" id="JARJCN010000078">
    <property type="protein sequence ID" value="KAJ7076731.1"/>
    <property type="molecule type" value="Genomic_DNA"/>
</dbReference>
<evidence type="ECO:0000313" key="2">
    <source>
        <dbReference type="EMBL" id="KAJ7076731.1"/>
    </source>
</evidence>
<evidence type="ECO:0000256" key="1">
    <source>
        <dbReference type="SAM" id="Coils"/>
    </source>
</evidence>
<organism evidence="2 3">
    <name type="scientific">Mycena belliarum</name>
    <dbReference type="NCBI Taxonomy" id="1033014"/>
    <lineage>
        <taxon>Eukaryota</taxon>
        <taxon>Fungi</taxon>
        <taxon>Dikarya</taxon>
        <taxon>Basidiomycota</taxon>
        <taxon>Agaricomycotina</taxon>
        <taxon>Agaricomycetes</taxon>
        <taxon>Agaricomycetidae</taxon>
        <taxon>Agaricales</taxon>
        <taxon>Marasmiineae</taxon>
        <taxon>Mycenaceae</taxon>
        <taxon>Mycena</taxon>
    </lineage>
</organism>
<reference evidence="2" key="1">
    <citation type="submission" date="2023-03" db="EMBL/GenBank/DDBJ databases">
        <title>Massive genome expansion in bonnet fungi (Mycena s.s.) driven by repeated elements and novel gene families across ecological guilds.</title>
        <authorList>
            <consortium name="Lawrence Berkeley National Laboratory"/>
            <person name="Harder C.B."/>
            <person name="Miyauchi S."/>
            <person name="Viragh M."/>
            <person name="Kuo A."/>
            <person name="Thoen E."/>
            <person name="Andreopoulos B."/>
            <person name="Lu D."/>
            <person name="Skrede I."/>
            <person name="Drula E."/>
            <person name="Henrissat B."/>
            <person name="Morin E."/>
            <person name="Kohler A."/>
            <person name="Barry K."/>
            <person name="LaButti K."/>
            <person name="Morin E."/>
            <person name="Salamov A."/>
            <person name="Lipzen A."/>
            <person name="Mereny Z."/>
            <person name="Hegedus B."/>
            <person name="Baldrian P."/>
            <person name="Stursova M."/>
            <person name="Weitz H."/>
            <person name="Taylor A."/>
            <person name="Grigoriev I.V."/>
            <person name="Nagy L.G."/>
            <person name="Martin F."/>
            <person name="Kauserud H."/>
        </authorList>
    </citation>
    <scope>NUCLEOTIDE SEQUENCE</scope>
    <source>
        <strain evidence="2">CBHHK173m</strain>
    </source>
</reference>
<dbReference type="Proteomes" id="UP001222325">
    <property type="component" value="Unassembled WGS sequence"/>
</dbReference>
<comment type="caution">
    <text evidence="2">The sequence shown here is derived from an EMBL/GenBank/DDBJ whole genome shotgun (WGS) entry which is preliminary data.</text>
</comment>
<evidence type="ECO:0000313" key="3">
    <source>
        <dbReference type="Proteomes" id="UP001222325"/>
    </source>
</evidence>
<keyword evidence="1" id="KW-0175">Coiled coil</keyword>
<sequence>MEAANAAPIMDADVSSARNLRARLIEIKMRVVELELQLASLHSEHDRVLEDLKSIVYPILTLPPEVTTNIFLCYSGSPLHLAAWRDIAHSTPRLWARFGDISPGTQRAHSLVALDRTVSFWLPRARNQPLTIRIKFSGDEAHESILWNLSLYSSQWSILALASDTRIYFPPSTMFRPLSSLARLELDLPPTGQAPPIASFVDAPHLREVSIKGLTLPDILLPWAQLIELTLIDQESLSSRLQYVLHPRPIPSFLDHLFQLQHQPPLVNTPEFCSTRRRCVPQKRGKFDVTGDLRRLYVHFVVC</sequence>